<organism evidence="1 2">
    <name type="scientific">Gossypium arboreum</name>
    <name type="common">Tree cotton</name>
    <name type="synonym">Gossypium nanking</name>
    <dbReference type="NCBI Taxonomy" id="29729"/>
    <lineage>
        <taxon>Eukaryota</taxon>
        <taxon>Viridiplantae</taxon>
        <taxon>Streptophyta</taxon>
        <taxon>Embryophyta</taxon>
        <taxon>Tracheophyta</taxon>
        <taxon>Spermatophyta</taxon>
        <taxon>Magnoliopsida</taxon>
        <taxon>eudicotyledons</taxon>
        <taxon>Gunneridae</taxon>
        <taxon>Pentapetalae</taxon>
        <taxon>rosids</taxon>
        <taxon>malvids</taxon>
        <taxon>Malvales</taxon>
        <taxon>Malvaceae</taxon>
        <taxon>Malvoideae</taxon>
        <taxon>Gossypium</taxon>
    </lineage>
</organism>
<evidence type="ECO:0000313" key="1">
    <source>
        <dbReference type="EMBL" id="KHF98037.1"/>
    </source>
</evidence>
<comment type="caution">
    <text evidence="1">The sequence shown here is derived from an EMBL/GenBank/DDBJ whole genome shotgun (WGS) entry which is preliminary data.</text>
</comment>
<gene>
    <name evidence="1" type="ORF">F383_37260</name>
</gene>
<evidence type="ECO:0000313" key="2">
    <source>
        <dbReference type="Proteomes" id="UP000032142"/>
    </source>
</evidence>
<protein>
    <submittedName>
        <fullName evidence="1">Uncharacterized protein</fullName>
    </submittedName>
</protein>
<accession>A0A0B0M7J2</accession>
<keyword evidence="2" id="KW-1185">Reference proteome</keyword>
<dbReference type="Proteomes" id="UP000032142">
    <property type="component" value="Unassembled WGS sequence"/>
</dbReference>
<dbReference type="AlphaFoldDB" id="A0A0B0M7J2"/>
<dbReference type="EMBL" id="JRRC01025528">
    <property type="protein sequence ID" value="KHF98037.1"/>
    <property type="molecule type" value="Genomic_DNA"/>
</dbReference>
<proteinExistence type="predicted"/>
<reference evidence="2" key="1">
    <citation type="submission" date="2014-09" db="EMBL/GenBank/DDBJ databases">
        <authorList>
            <person name="Mudge J."/>
            <person name="Ramaraj T."/>
            <person name="Lindquist I.E."/>
            <person name="Bharti A.K."/>
            <person name="Sundararajan A."/>
            <person name="Cameron C.T."/>
            <person name="Woodward J.E."/>
            <person name="May G.D."/>
            <person name="Brubaker C."/>
            <person name="Broadhvest J."/>
            <person name="Wilkins T.A."/>
        </authorList>
    </citation>
    <scope>NUCLEOTIDE SEQUENCE</scope>
    <source>
        <strain evidence="2">cv. AKA8401</strain>
    </source>
</reference>
<name>A0A0B0M7J2_GOSAR</name>
<sequence length="61" mass="6874">MPLSQTGSYTEPKVDANVPGMVLHDNTYRILFHDICILTIPRVCTGLFGRRNFVDTFSDIS</sequence>